<protein>
    <submittedName>
        <fullName evidence="1">Uncharacterized protein</fullName>
    </submittedName>
</protein>
<evidence type="ECO:0000313" key="1">
    <source>
        <dbReference type="EMBL" id="APH39478.1"/>
    </source>
</evidence>
<dbReference type="EMBL" id="FNMU01000002">
    <property type="protein sequence ID" value="SDW27408.1"/>
    <property type="molecule type" value="Genomic_DNA"/>
</dbReference>
<dbReference type="Proteomes" id="UP000198669">
    <property type="component" value="Unassembled WGS sequence"/>
</dbReference>
<evidence type="ECO:0000313" key="4">
    <source>
        <dbReference type="Proteomes" id="UP000186879"/>
    </source>
</evidence>
<proteinExistence type="predicted"/>
<organism evidence="1 4">
    <name type="scientific">Methanohalophilus halophilus</name>
    <dbReference type="NCBI Taxonomy" id="2177"/>
    <lineage>
        <taxon>Archaea</taxon>
        <taxon>Methanobacteriati</taxon>
        <taxon>Methanobacteriota</taxon>
        <taxon>Stenosarchaea group</taxon>
        <taxon>Methanomicrobia</taxon>
        <taxon>Methanosarcinales</taxon>
        <taxon>Methanosarcinaceae</taxon>
        <taxon>Methanohalophilus</taxon>
    </lineage>
</organism>
<reference evidence="1 4" key="1">
    <citation type="submission" date="2016-10" db="EMBL/GenBank/DDBJ databases">
        <title>Methanohalophilus halophilus.</title>
        <authorList>
            <person name="L'haridon S."/>
        </authorList>
    </citation>
    <scope>NUCLEOTIDE SEQUENCE [LARGE SCALE GENOMIC DNA]</scope>
    <source>
        <strain evidence="1 4">Z-7982</strain>
    </source>
</reference>
<evidence type="ECO:0000313" key="6">
    <source>
        <dbReference type="Proteomes" id="UP000267921"/>
    </source>
</evidence>
<accession>A0A1L3Q3N4</accession>
<dbReference type="OrthoDB" id="112011at2157"/>
<evidence type="ECO:0000313" key="3">
    <source>
        <dbReference type="EMBL" id="SDW27408.1"/>
    </source>
</evidence>
<dbReference type="GeneID" id="30583762"/>
<dbReference type="EMBL" id="RJJG01000010">
    <property type="protein sequence ID" value="RNI07260.1"/>
    <property type="molecule type" value="Genomic_DNA"/>
</dbReference>
<sequence length="220" mass="25499">MEWKVELTGDNKTLERLSLVFNEEIAIFKEDETYLLTANQINSTNDHIIAKSEVQKLLDRINSLAKICLNISENVDYTFIYYVDEKGHKHYFSKPVGVTLTCRYDIQEEITRSDGTIEVYNPAVKIKDWIDVADGDVCVKKILGLIQHDFSSWEGLYKVVEVLQKDDEYPPVTRNGKYYKDIKLFNHTANSYLALKEKARHAKNDTNPPEKPMELIYAQN</sequence>
<evidence type="ECO:0000313" key="2">
    <source>
        <dbReference type="EMBL" id="RNI07260.1"/>
    </source>
</evidence>
<evidence type="ECO:0000313" key="5">
    <source>
        <dbReference type="Proteomes" id="UP000198669"/>
    </source>
</evidence>
<reference evidence="3 5" key="2">
    <citation type="submission" date="2016-10" db="EMBL/GenBank/DDBJ databases">
        <authorList>
            <person name="de Groot N.N."/>
        </authorList>
    </citation>
    <scope>NUCLEOTIDE SEQUENCE [LARGE SCALE GENOMIC DNA]</scope>
    <source>
        <strain evidence="3 5">Z-7982</strain>
    </source>
</reference>
<keyword evidence="4" id="KW-1185">Reference proteome</keyword>
<dbReference type="EMBL" id="CP017921">
    <property type="protein sequence ID" value="APH39478.1"/>
    <property type="molecule type" value="Genomic_DNA"/>
</dbReference>
<dbReference type="Proteomes" id="UP000186879">
    <property type="component" value="Chromosome"/>
</dbReference>
<gene>
    <name evidence="1" type="ORF">BHR79_08295</name>
    <name evidence="2" type="ORF">EFE40_10330</name>
    <name evidence="3" type="ORF">SAMN04515625_0567</name>
</gene>
<dbReference type="Proteomes" id="UP000267921">
    <property type="component" value="Unassembled WGS sequence"/>
</dbReference>
<reference evidence="2 6" key="3">
    <citation type="submission" date="2018-10" db="EMBL/GenBank/DDBJ databases">
        <title>Cultivation of a novel Methanohalophilus strain from Kebrit Deep of the Red Sea and a genomic comparison of members of the genus Methanohalophilus.</title>
        <authorList>
            <person name="Guan Y."/>
            <person name="Ngugi D.K."/>
            <person name="Stingl U."/>
        </authorList>
    </citation>
    <scope>NUCLEOTIDE SEQUENCE [LARGE SCALE GENOMIC DNA]</scope>
    <source>
        <strain evidence="2 6">DSM 3094</strain>
    </source>
</reference>
<dbReference type="KEGG" id="mhaz:BHR79_08295"/>
<dbReference type="RefSeq" id="WP_072561902.1">
    <property type="nucleotide sequence ID" value="NZ_CP017921.1"/>
</dbReference>
<dbReference type="AlphaFoldDB" id="A0A1L3Q3N4"/>
<name>A0A1L3Q3N4_9EURY</name>